<keyword evidence="3" id="KW-0413">Isomerase</keyword>
<feature type="signal peptide" evidence="1">
    <location>
        <begin position="1"/>
        <end position="21"/>
    </location>
</feature>
<dbReference type="PANTHER" id="PTHR12110:SF41">
    <property type="entry name" value="INOSOSE DEHYDRATASE"/>
    <property type="match status" value="1"/>
</dbReference>
<accession>A0A1M5DV67</accession>
<dbReference type="OrthoDB" id="9798407at2"/>
<dbReference type="InterPro" id="IPR006311">
    <property type="entry name" value="TAT_signal"/>
</dbReference>
<dbReference type="RefSeq" id="WP_073044638.1">
    <property type="nucleotide sequence ID" value="NZ_FQUO01000011.1"/>
</dbReference>
<reference evidence="3 4" key="1">
    <citation type="submission" date="2016-11" db="EMBL/GenBank/DDBJ databases">
        <authorList>
            <person name="Jaros S."/>
            <person name="Januszkiewicz K."/>
            <person name="Wedrychowicz H."/>
        </authorList>
    </citation>
    <scope>NUCLEOTIDE SEQUENCE [LARGE SCALE GENOMIC DNA]</scope>
    <source>
        <strain evidence="3 4">DSM 26897</strain>
    </source>
</reference>
<dbReference type="Pfam" id="PF01261">
    <property type="entry name" value="AP_endonuc_2"/>
    <property type="match status" value="1"/>
</dbReference>
<dbReference type="EMBL" id="FQUO01000011">
    <property type="protein sequence ID" value="SHF70938.1"/>
    <property type="molecule type" value="Genomic_DNA"/>
</dbReference>
<gene>
    <name evidence="3" type="ORF">SAMN05444008_111100</name>
</gene>
<dbReference type="AlphaFoldDB" id="A0A1M5DV67"/>
<feature type="domain" description="Xylose isomerase-like TIM barrel" evidence="2">
    <location>
        <begin position="100"/>
        <end position="279"/>
    </location>
</feature>
<dbReference type="PANTHER" id="PTHR12110">
    <property type="entry name" value="HYDROXYPYRUVATE ISOMERASE"/>
    <property type="match status" value="1"/>
</dbReference>
<dbReference type="STRING" id="1302690.BUE76_19695"/>
<organism evidence="3 4">
    <name type="scientific">Cnuella takakiae</name>
    <dbReference type="NCBI Taxonomy" id="1302690"/>
    <lineage>
        <taxon>Bacteria</taxon>
        <taxon>Pseudomonadati</taxon>
        <taxon>Bacteroidota</taxon>
        <taxon>Chitinophagia</taxon>
        <taxon>Chitinophagales</taxon>
        <taxon>Chitinophagaceae</taxon>
        <taxon>Cnuella</taxon>
    </lineage>
</organism>
<dbReference type="InterPro" id="IPR036237">
    <property type="entry name" value="Xyl_isomerase-like_sf"/>
</dbReference>
<evidence type="ECO:0000259" key="2">
    <source>
        <dbReference type="Pfam" id="PF01261"/>
    </source>
</evidence>
<dbReference type="GO" id="GO:0016853">
    <property type="term" value="F:isomerase activity"/>
    <property type="evidence" value="ECO:0007669"/>
    <property type="project" value="UniProtKB-KW"/>
</dbReference>
<protein>
    <submittedName>
        <fullName evidence="3">Sugar phosphate isomerase/epimerase</fullName>
    </submittedName>
</protein>
<sequence length="324" mass="34612">MNTRRHFLRNTAALAAGSLLAKGLTAQSLFPGSAAMNRLGVGLFTVPKMLNDDFAGTLKMIAGIGYKEVELFGPYPFSTATDIEGWKGAAKSLGFSGSGFFGNSITDVKKILADNGLTAPSMHTSLPTLKEKMGELADAANALGAKYLVLPSAQTPADLDGYKRQADEYNAIGAAAAKHGLRFAYHNHGNGLKAIGGKIPVEMVIESTDPQTVFFQMDLFWTVAGGIDPVQYLKKYAGRYVSLHVKDMSKDMRFSGDGGDMSQWLALFPYLADAGSGVLPLKSILAQAQQSGVQHFFVERDLAPDAKQALTNAYRFLSGLKASA</sequence>
<dbReference type="Proteomes" id="UP000184368">
    <property type="component" value="Unassembled WGS sequence"/>
</dbReference>
<name>A0A1M5DV67_9BACT</name>
<evidence type="ECO:0000256" key="1">
    <source>
        <dbReference type="SAM" id="SignalP"/>
    </source>
</evidence>
<evidence type="ECO:0000313" key="4">
    <source>
        <dbReference type="Proteomes" id="UP000184368"/>
    </source>
</evidence>
<feature type="chain" id="PRO_5012702726" evidence="1">
    <location>
        <begin position="22"/>
        <end position="324"/>
    </location>
</feature>
<keyword evidence="1" id="KW-0732">Signal</keyword>
<dbReference type="Gene3D" id="3.20.20.150">
    <property type="entry name" value="Divalent-metal-dependent TIM barrel enzymes"/>
    <property type="match status" value="1"/>
</dbReference>
<dbReference type="SUPFAM" id="SSF51658">
    <property type="entry name" value="Xylose isomerase-like"/>
    <property type="match status" value="1"/>
</dbReference>
<dbReference type="InterPro" id="IPR013022">
    <property type="entry name" value="Xyl_isomerase-like_TIM-brl"/>
</dbReference>
<dbReference type="PROSITE" id="PS51318">
    <property type="entry name" value="TAT"/>
    <property type="match status" value="1"/>
</dbReference>
<dbReference type="InterPro" id="IPR050312">
    <property type="entry name" value="IolE/XylAMocC-like"/>
</dbReference>
<keyword evidence="4" id="KW-1185">Reference proteome</keyword>
<evidence type="ECO:0000313" key="3">
    <source>
        <dbReference type="EMBL" id="SHF70938.1"/>
    </source>
</evidence>
<proteinExistence type="predicted"/>